<dbReference type="EMBL" id="SZYD01000012">
    <property type="protein sequence ID" value="KAD4585145.1"/>
    <property type="molecule type" value="Genomic_DNA"/>
</dbReference>
<protein>
    <submittedName>
        <fullName evidence="5">Uncharacterized protein</fullName>
    </submittedName>
</protein>
<reference evidence="5 6" key="1">
    <citation type="submission" date="2019-05" db="EMBL/GenBank/DDBJ databases">
        <title>Mikania micrantha, genome provides insights into the molecular mechanism of rapid growth.</title>
        <authorList>
            <person name="Liu B."/>
        </authorList>
    </citation>
    <scope>NUCLEOTIDE SEQUENCE [LARGE SCALE GENOMIC DNA]</scope>
    <source>
        <strain evidence="5">NLD-2019</strain>
        <tissue evidence="5">Leaf</tissue>
    </source>
</reference>
<keyword evidence="1" id="KW-0433">Leucine-rich repeat</keyword>
<dbReference type="GO" id="GO:0043531">
    <property type="term" value="F:ADP binding"/>
    <property type="evidence" value="ECO:0007669"/>
    <property type="project" value="InterPro"/>
</dbReference>
<dbReference type="PANTHER" id="PTHR11017:SF340">
    <property type="entry name" value="NB-ARC-RELATED"/>
    <property type="match status" value="1"/>
</dbReference>
<dbReference type="PANTHER" id="PTHR11017">
    <property type="entry name" value="LEUCINE-RICH REPEAT-CONTAINING PROTEIN"/>
    <property type="match status" value="1"/>
</dbReference>
<feature type="domain" description="NB-ARC" evidence="3">
    <location>
        <begin position="11"/>
        <end position="172"/>
    </location>
</feature>
<dbReference type="SUPFAM" id="SSF46785">
    <property type="entry name" value="Winged helix' DNA-binding domain"/>
    <property type="match status" value="1"/>
</dbReference>
<evidence type="ECO:0000313" key="6">
    <source>
        <dbReference type="Proteomes" id="UP000326396"/>
    </source>
</evidence>
<dbReference type="InterPro" id="IPR032675">
    <property type="entry name" value="LRR_dom_sf"/>
</dbReference>
<evidence type="ECO:0000256" key="1">
    <source>
        <dbReference type="ARBA" id="ARBA00022614"/>
    </source>
</evidence>
<name>A0A5N6NDZ8_9ASTR</name>
<dbReference type="Pfam" id="PF23282">
    <property type="entry name" value="WHD_ROQ1"/>
    <property type="match status" value="1"/>
</dbReference>
<evidence type="ECO:0000313" key="5">
    <source>
        <dbReference type="EMBL" id="KAD4585145.1"/>
    </source>
</evidence>
<organism evidence="5 6">
    <name type="scientific">Mikania micrantha</name>
    <name type="common">bitter vine</name>
    <dbReference type="NCBI Taxonomy" id="192012"/>
    <lineage>
        <taxon>Eukaryota</taxon>
        <taxon>Viridiplantae</taxon>
        <taxon>Streptophyta</taxon>
        <taxon>Embryophyta</taxon>
        <taxon>Tracheophyta</taxon>
        <taxon>Spermatophyta</taxon>
        <taxon>Magnoliopsida</taxon>
        <taxon>eudicotyledons</taxon>
        <taxon>Gunneridae</taxon>
        <taxon>Pentapetalae</taxon>
        <taxon>asterids</taxon>
        <taxon>campanulids</taxon>
        <taxon>Asterales</taxon>
        <taxon>Asteraceae</taxon>
        <taxon>Asteroideae</taxon>
        <taxon>Heliantheae alliance</taxon>
        <taxon>Eupatorieae</taxon>
        <taxon>Mikania</taxon>
    </lineage>
</organism>
<dbReference type="PRINTS" id="PR00364">
    <property type="entry name" value="DISEASERSIST"/>
</dbReference>
<dbReference type="InterPro" id="IPR042197">
    <property type="entry name" value="Apaf_helical"/>
</dbReference>
<keyword evidence="6" id="KW-1185">Reference proteome</keyword>
<dbReference type="InterPro" id="IPR036390">
    <property type="entry name" value="WH_DNA-bd_sf"/>
</dbReference>
<comment type="caution">
    <text evidence="5">The sequence shown here is derived from an EMBL/GenBank/DDBJ whole genome shotgun (WGS) entry which is preliminary data.</text>
</comment>
<feature type="domain" description="Disease resistance protein Roq1-like winged-helix" evidence="4">
    <location>
        <begin position="241"/>
        <end position="306"/>
    </location>
</feature>
<dbReference type="InterPro" id="IPR002182">
    <property type="entry name" value="NB-ARC"/>
</dbReference>
<dbReference type="AlphaFoldDB" id="A0A5N6NDZ8"/>
<proteinExistence type="predicted"/>
<dbReference type="GO" id="GO:0006952">
    <property type="term" value="P:defense response"/>
    <property type="evidence" value="ECO:0007669"/>
    <property type="project" value="InterPro"/>
</dbReference>
<dbReference type="SUPFAM" id="SSF52540">
    <property type="entry name" value="P-loop containing nucleoside triphosphate hydrolases"/>
    <property type="match status" value="1"/>
</dbReference>
<dbReference type="SUPFAM" id="SSF52047">
    <property type="entry name" value="RNI-like"/>
    <property type="match status" value="1"/>
</dbReference>
<keyword evidence="2" id="KW-0677">Repeat</keyword>
<accession>A0A5N6NDZ8</accession>
<dbReference type="Gene3D" id="3.80.10.10">
    <property type="entry name" value="Ribonuclease Inhibitor"/>
    <property type="match status" value="1"/>
</dbReference>
<dbReference type="Proteomes" id="UP000326396">
    <property type="component" value="Linkage Group LG2"/>
</dbReference>
<dbReference type="Pfam" id="PF00931">
    <property type="entry name" value="NB-ARC"/>
    <property type="match status" value="1"/>
</dbReference>
<evidence type="ECO:0000256" key="2">
    <source>
        <dbReference type="ARBA" id="ARBA00022737"/>
    </source>
</evidence>
<dbReference type="Gene3D" id="1.10.8.430">
    <property type="entry name" value="Helical domain of apoptotic protease-activating factors"/>
    <property type="match status" value="1"/>
</dbReference>
<dbReference type="InterPro" id="IPR058192">
    <property type="entry name" value="WHD_ROQ1-like"/>
</dbReference>
<dbReference type="InterPro" id="IPR027417">
    <property type="entry name" value="P-loop_NTPase"/>
</dbReference>
<evidence type="ECO:0000259" key="4">
    <source>
        <dbReference type="Pfam" id="PF23282"/>
    </source>
</evidence>
<sequence length="732" mass="82949">MTIRLSDLKSLLEIGSNGVRMVGIWGLGGGGKTTLASSLYMEISQHFQGHCIVENIREETSKHGLNKLQENMLSAIFKKEVKIFNVTEGKNMMKSMLCRRKVLVILDDVDKLGQLEALAGKHNWFGSGSRIIITTRDQHLLRIHKVDHVYPIRLLSNDEAIQLFKRHAYNEEDPVEDYETLSLSVISYASGLPLALRVIGSFLYDKNKNEWISALDKLKDIPDLKVMDILKLSFDGLEAYQKELFLDIACFFRFQSLDDAMEIFEACGYHPKIGIKVLIQKALITLVYKEFWGNVFDMHDLVEEMDTTLLDENILEILENIAEFGNVKKSKKCVLGMQQWPKYYVSDSDDLSSRFCKIVSSMKKLRWIKHLPQLKVLHLEGLKLQSTPDFHGLPRLQNLTLEGCYDLEEIHPSFGSHTSLEYLNISDCPKLRMFPTIAHMRNLKSLKIIKCNLKDGEIPSGIGALSNLKELDLSRNDFSLLDFSISELACLKILKLSLCYNLIELPDLPSSLVILKASHCVSLTTIGNSYRNCKWLSLVSLVGTNIVNDGERLLQSMLEGKAIEKGSMLLLLPGLEILMGFTPCLIRGRRCTLQLPENWHYDFSGFLMCAVSQKLPIWINSLKISVKHASGGVNSEDDVVWEECNGDENTFVWYVSFGSLINIAWWDETYKALFFDLEGDECSGFGSRLIAEKNRSGLTETSTTNSYDYIRVIKIAHDKASDAIMISSLVDY</sequence>
<evidence type="ECO:0000259" key="3">
    <source>
        <dbReference type="Pfam" id="PF00931"/>
    </source>
</evidence>
<dbReference type="Gene3D" id="3.40.50.300">
    <property type="entry name" value="P-loop containing nucleotide triphosphate hydrolases"/>
    <property type="match status" value="1"/>
</dbReference>
<dbReference type="InterPro" id="IPR044974">
    <property type="entry name" value="Disease_R_plants"/>
</dbReference>
<gene>
    <name evidence="5" type="ORF">E3N88_22746</name>
</gene>
<dbReference type="OrthoDB" id="1901675at2759"/>